<evidence type="ECO:0000256" key="9">
    <source>
        <dbReference type="ARBA" id="ARBA00023316"/>
    </source>
</evidence>
<evidence type="ECO:0000256" key="6">
    <source>
        <dbReference type="ARBA" id="ARBA00023180"/>
    </source>
</evidence>
<evidence type="ECO:0000256" key="3">
    <source>
        <dbReference type="ARBA" id="ARBA00022525"/>
    </source>
</evidence>
<comment type="similarity">
    <text evidence="2 17">Belongs to the glycosyl hydrolase 5 (cellulase A) family.</text>
</comment>
<evidence type="ECO:0000256" key="13">
    <source>
        <dbReference type="ARBA" id="ARBA00038935"/>
    </source>
</evidence>
<dbReference type="SUPFAM" id="SSF51445">
    <property type="entry name" value="(Trans)glycosidases"/>
    <property type="match status" value="1"/>
</dbReference>
<protein>
    <recommendedName>
        <fullName evidence="13">glucan endo-1,6-beta-glucosidase</fullName>
        <ecNumber evidence="13">3.2.1.75</ecNumber>
    </recommendedName>
    <alternativeName>
        <fullName evidence="15">Beta-1,6-glucanase B</fullName>
    </alternativeName>
    <alternativeName>
        <fullName evidence="14">Endo-1,6-beta-D-glucanase B</fullName>
    </alternativeName>
    <alternativeName>
        <fullName evidence="16">Endo-1,6-beta-glucanase B</fullName>
    </alternativeName>
</protein>
<keyword evidence="3" id="KW-0964">Secreted</keyword>
<name>A0AAW0Q677_9PEZI</name>
<evidence type="ECO:0000256" key="12">
    <source>
        <dbReference type="ARBA" id="ARBA00037628"/>
    </source>
</evidence>
<dbReference type="AlphaFoldDB" id="A0AAW0Q677"/>
<sequence>MRTTTVFLLAVAIAGVRAWLRDLETFNRNTVSLKWMNLPSKNRGVNLGRWLVSDLWMMSQEWSKMNCVTSTTGECQSEFNCKIHDAGLNTIRIPMGYWIYRDIVDSSEHFPKIDLKYLDAVVQKAADLGMFVVSDLHDAPGAQKLGDEFTGQVYYPQALQAVRAVEDAKGINQGERLHVQFMDRLWDAGDPKSNLPSGDGRIMFDDHNYVGEAIDQKDGAKQADYMWYTCKKDNRLRPEDQRLDLLDVEDAAGQPALGLPVGHQLGVPVLHVGKWCDIVTQCSSDLCVGIVTRGALYRAVVDDT</sequence>
<evidence type="ECO:0000256" key="18">
    <source>
        <dbReference type="SAM" id="SignalP"/>
    </source>
</evidence>
<evidence type="ECO:0000256" key="10">
    <source>
        <dbReference type="ARBA" id="ARBA00023326"/>
    </source>
</evidence>
<evidence type="ECO:0000256" key="17">
    <source>
        <dbReference type="RuleBase" id="RU361153"/>
    </source>
</evidence>
<evidence type="ECO:0000256" key="16">
    <source>
        <dbReference type="ARBA" id="ARBA00043257"/>
    </source>
</evidence>
<evidence type="ECO:0000256" key="7">
    <source>
        <dbReference type="ARBA" id="ARBA00023277"/>
    </source>
</evidence>
<dbReference type="GO" id="GO:0005576">
    <property type="term" value="C:extracellular region"/>
    <property type="evidence" value="ECO:0007669"/>
    <property type="project" value="UniProtKB-SubCell"/>
</dbReference>
<keyword evidence="5 17" id="KW-0378">Hydrolase</keyword>
<evidence type="ECO:0000313" key="21">
    <source>
        <dbReference type="Proteomes" id="UP001392437"/>
    </source>
</evidence>
<keyword evidence="10" id="KW-0624">Polysaccharide degradation</keyword>
<feature type="domain" description="Glycoside hydrolase family 5" evidence="19">
    <location>
        <begin position="62"/>
        <end position="139"/>
    </location>
</feature>
<evidence type="ECO:0000256" key="15">
    <source>
        <dbReference type="ARBA" id="ARBA00042025"/>
    </source>
</evidence>
<dbReference type="Gene3D" id="3.20.20.80">
    <property type="entry name" value="Glycosidases"/>
    <property type="match status" value="1"/>
</dbReference>
<keyword evidence="7" id="KW-0119">Carbohydrate metabolism</keyword>
<keyword evidence="4 18" id="KW-0732">Signal</keyword>
<evidence type="ECO:0000256" key="11">
    <source>
        <dbReference type="ARBA" id="ARBA00036633"/>
    </source>
</evidence>
<keyword evidence="8 17" id="KW-0326">Glycosidase</keyword>
<dbReference type="InterPro" id="IPR050386">
    <property type="entry name" value="Glycosyl_hydrolase_5"/>
</dbReference>
<dbReference type="GO" id="GO:0046557">
    <property type="term" value="F:glucan endo-1,6-beta-glucosidase activity"/>
    <property type="evidence" value="ECO:0007669"/>
    <property type="project" value="UniProtKB-EC"/>
</dbReference>
<evidence type="ECO:0000256" key="5">
    <source>
        <dbReference type="ARBA" id="ARBA00022801"/>
    </source>
</evidence>
<evidence type="ECO:0000256" key="14">
    <source>
        <dbReference type="ARBA" id="ARBA00041472"/>
    </source>
</evidence>
<evidence type="ECO:0000313" key="20">
    <source>
        <dbReference type="EMBL" id="KAK8095458.1"/>
    </source>
</evidence>
<comment type="caution">
    <text evidence="20">The sequence shown here is derived from an EMBL/GenBank/DDBJ whole genome shotgun (WGS) entry which is preliminary data.</text>
</comment>
<dbReference type="InterPro" id="IPR001547">
    <property type="entry name" value="Glyco_hydro_5"/>
</dbReference>
<feature type="chain" id="PRO_5043553160" description="glucan endo-1,6-beta-glucosidase" evidence="18">
    <location>
        <begin position="19"/>
        <end position="304"/>
    </location>
</feature>
<dbReference type="PANTHER" id="PTHR31297:SF39">
    <property type="entry name" value="GLUCAN ENDO-1,6-BETA-GLUCOSIDASE B"/>
    <property type="match status" value="1"/>
</dbReference>
<dbReference type="Pfam" id="PF00150">
    <property type="entry name" value="Cellulase"/>
    <property type="match status" value="1"/>
</dbReference>
<dbReference type="Proteomes" id="UP001392437">
    <property type="component" value="Unassembled WGS sequence"/>
</dbReference>
<evidence type="ECO:0000259" key="19">
    <source>
        <dbReference type="Pfam" id="PF00150"/>
    </source>
</evidence>
<feature type="signal peptide" evidence="18">
    <location>
        <begin position="1"/>
        <end position="18"/>
    </location>
</feature>
<evidence type="ECO:0000256" key="8">
    <source>
        <dbReference type="ARBA" id="ARBA00023295"/>
    </source>
</evidence>
<keyword evidence="9" id="KW-0961">Cell wall biogenesis/degradation</keyword>
<comment type="catalytic activity">
    <reaction evidence="11">
        <text>Random hydrolysis of (1-&gt;6)-linkages in (1-&gt;6)-beta-D-glucans.</text>
        <dbReference type="EC" id="3.2.1.75"/>
    </reaction>
</comment>
<dbReference type="GO" id="GO:0009986">
    <property type="term" value="C:cell surface"/>
    <property type="evidence" value="ECO:0007669"/>
    <property type="project" value="TreeGrafter"/>
</dbReference>
<gene>
    <name evidence="20" type="ORF">PG999_013480</name>
</gene>
<dbReference type="InterPro" id="IPR017853">
    <property type="entry name" value="GH"/>
</dbReference>
<accession>A0AAW0Q677</accession>
<comment type="subcellular location">
    <subcellularLocation>
        <location evidence="1">Secreted</location>
    </subcellularLocation>
</comment>
<dbReference type="GO" id="GO:0009251">
    <property type="term" value="P:glucan catabolic process"/>
    <property type="evidence" value="ECO:0007669"/>
    <property type="project" value="TreeGrafter"/>
</dbReference>
<evidence type="ECO:0000256" key="2">
    <source>
        <dbReference type="ARBA" id="ARBA00005641"/>
    </source>
</evidence>
<dbReference type="EMBL" id="JAQQWP010000011">
    <property type="protein sequence ID" value="KAK8095458.1"/>
    <property type="molecule type" value="Genomic_DNA"/>
</dbReference>
<organism evidence="20 21">
    <name type="scientific">Apiospora kogelbergensis</name>
    <dbReference type="NCBI Taxonomy" id="1337665"/>
    <lineage>
        <taxon>Eukaryota</taxon>
        <taxon>Fungi</taxon>
        <taxon>Dikarya</taxon>
        <taxon>Ascomycota</taxon>
        <taxon>Pezizomycotina</taxon>
        <taxon>Sordariomycetes</taxon>
        <taxon>Xylariomycetidae</taxon>
        <taxon>Amphisphaeriales</taxon>
        <taxon>Apiosporaceae</taxon>
        <taxon>Apiospora</taxon>
    </lineage>
</organism>
<comment type="function">
    <text evidence="12">Beta-glucanases participate in the metabolism of beta-glucan, the main structural component of the cell wall. Acts on lutean, pustulan and 1,6-oligo-beta-D-glucosides.</text>
</comment>
<evidence type="ECO:0000256" key="4">
    <source>
        <dbReference type="ARBA" id="ARBA00022729"/>
    </source>
</evidence>
<keyword evidence="6" id="KW-0325">Glycoprotein</keyword>
<evidence type="ECO:0000256" key="1">
    <source>
        <dbReference type="ARBA" id="ARBA00004613"/>
    </source>
</evidence>
<dbReference type="PANTHER" id="PTHR31297">
    <property type="entry name" value="GLUCAN ENDO-1,6-BETA-GLUCOSIDASE B"/>
    <property type="match status" value="1"/>
</dbReference>
<keyword evidence="21" id="KW-1185">Reference proteome</keyword>
<reference evidence="20 21" key="1">
    <citation type="submission" date="2023-01" db="EMBL/GenBank/DDBJ databases">
        <title>Analysis of 21 Apiospora genomes using comparative genomics revels a genus with tremendous synthesis potential of carbohydrate active enzymes and secondary metabolites.</title>
        <authorList>
            <person name="Sorensen T."/>
        </authorList>
    </citation>
    <scope>NUCLEOTIDE SEQUENCE [LARGE SCALE GENOMIC DNA]</scope>
    <source>
        <strain evidence="20 21">CBS 117206</strain>
    </source>
</reference>
<proteinExistence type="inferred from homology"/>
<dbReference type="GO" id="GO:0071555">
    <property type="term" value="P:cell wall organization"/>
    <property type="evidence" value="ECO:0007669"/>
    <property type="project" value="UniProtKB-KW"/>
</dbReference>
<dbReference type="EC" id="3.2.1.75" evidence="13"/>
<dbReference type="GO" id="GO:0004338">
    <property type="term" value="F:glucan exo-1,3-beta-glucosidase activity"/>
    <property type="evidence" value="ECO:0007669"/>
    <property type="project" value="TreeGrafter"/>
</dbReference>